<dbReference type="AlphaFoldDB" id="A0A0A9FZ89"/>
<reference evidence="1" key="1">
    <citation type="submission" date="2014-09" db="EMBL/GenBank/DDBJ databases">
        <authorList>
            <person name="Magalhaes I.L.F."/>
            <person name="Oliveira U."/>
            <person name="Santos F.R."/>
            <person name="Vidigal T.H.D.A."/>
            <person name="Brescovit A.D."/>
            <person name="Santos A.J."/>
        </authorList>
    </citation>
    <scope>NUCLEOTIDE SEQUENCE</scope>
    <source>
        <tissue evidence="1">Shoot tissue taken approximately 20 cm above the soil surface</tissue>
    </source>
</reference>
<organism evidence="1">
    <name type="scientific">Arundo donax</name>
    <name type="common">Giant reed</name>
    <name type="synonym">Donax arundinaceus</name>
    <dbReference type="NCBI Taxonomy" id="35708"/>
    <lineage>
        <taxon>Eukaryota</taxon>
        <taxon>Viridiplantae</taxon>
        <taxon>Streptophyta</taxon>
        <taxon>Embryophyta</taxon>
        <taxon>Tracheophyta</taxon>
        <taxon>Spermatophyta</taxon>
        <taxon>Magnoliopsida</taxon>
        <taxon>Liliopsida</taxon>
        <taxon>Poales</taxon>
        <taxon>Poaceae</taxon>
        <taxon>PACMAD clade</taxon>
        <taxon>Arundinoideae</taxon>
        <taxon>Arundineae</taxon>
        <taxon>Arundo</taxon>
    </lineage>
</organism>
<dbReference type="EMBL" id="GBRH01184208">
    <property type="protein sequence ID" value="JAE13688.1"/>
    <property type="molecule type" value="Transcribed_RNA"/>
</dbReference>
<name>A0A0A9FZ89_ARUDO</name>
<proteinExistence type="predicted"/>
<accession>A0A0A9FZ89</accession>
<protein>
    <submittedName>
        <fullName evidence="1">Uncharacterized protein</fullName>
    </submittedName>
</protein>
<sequence>MQLVNITNYTTAWNTSGNKGDKEQYSLRSLIVDVGQGIHIACRPCFVSQCQLLLTRQVAL</sequence>
<reference evidence="1" key="2">
    <citation type="journal article" date="2015" name="Data Brief">
        <title>Shoot transcriptome of the giant reed, Arundo donax.</title>
        <authorList>
            <person name="Barrero R.A."/>
            <person name="Guerrero F.D."/>
            <person name="Moolhuijzen P."/>
            <person name="Goolsby J.A."/>
            <person name="Tidwell J."/>
            <person name="Bellgard S.E."/>
            <person name="Bellgard M.I."/>
        </authorList>
    </citation>
    <scope>NUCLEOTIDE SEQUENCE</scope>
    <source>
        <tissue evidence="1">Shoot tissue taken approximately 20 cm above the soil surface</tissue>
    </source>
</reference>
<evidence type="ECO:0000313" key="1">
    <source>
        <dbReference type="EMBL" id="JAE13688.1"/>
    </source>
</evidence>